<evidence type="ECO:0000256" key="9">
    <source>
        <dbReference type="ARBA" id="ARBA00022801"/>
    </source>
</evidence>
<dbReference type="InterPro" id="IPR003607">
    <property type="entry name" value="HD/PDEase_dom"/>
</dbReference>
<sequence>MFEGAEGVFRFIQQLHDLKHVPRTGWVNSGVPNPESVADHSFSVAFLAMVLGTQHPGLDVTRCIKMALVHDLAESVVGDITPFDGVDELDKHQRELKAMESFQALVGDSLDLVGLFQEYEEHATPEARFVKDLDKLEMISQAADYERRHGVDLPSFFETTAGKIETSAAKDIDGMIRGRR</sequence>
<evidence type="ECO:0000256" key="5">
    <source>
        <dbReference type="ARBA" id="ARBA00009999"/>
    </source>
</evidence>
<dbReference type="OrthoDB" id="10254258at2759"/>
<evidence type="ECO:0000256" key="3">
    <source>
        <dbReference type="ARBA" id="ARBA00001941"/>
    </source>
</evidence>
<dbReference type="InterPro" id="IPR039356">
    <property type="entry name" value="YfbR/HDDC2"/>
</dbReference>
<name>A0A8J6AYA4_9EUKA</name>
<evidence type="ECO:0000256" key="7">
    <source>
        <dbReference type="ARBA" id="ARBA00012964"/>
    </source>
</evidence>
<dbReference type="SUPFAM" id="SSF109604">
    <property type="entry name" value="HD-domain/PDEase-like"/>
    <property type="match status" value="1"/>
</dbReference>
<gene>
    <name evidence="11" type="ORF">J8273_8254</name>
</gene>
<comment type="catalytic activity">
    <reaction evidence="1">
        <text>a 2'-deoxyribonucleoside 5'-phosphate + H2O = a 2'-deoxyribonucleoside + phosphate</text>
        <dbReference type="Rhea" id="RHEA:36167"/>
        <dbReference type="ChEBI" id="CHEBI:15377"/>
        <dbReference type="ChEBI" id="CHEBI:18274"/>
        <dbReference type="ChEBI" id="CHEBI:43474"/>
        <dbReference type="ChEBI" id="CHEBI:65317"/>
        <dbReference type="EC" id="3.1.3.89"/>
    </reaction>
</comment>
<dbReference type="GO" id="GO:0002953">
    <property type="term" value="F:5'-deoxynucleotidase activity"/>
    <property type="evidence" value="ECO:0007669"/>
    <property type="project" value="UniProtKB-EC"/>
</dbReference>
<dbReference type="PANTHER" id="PTHR11845">
    <property type="entry name" value="5'-DEOXYNUCLEOTIDASE HDDC2"/>
    <property type="match status" value="1"/>
</dbReference>
<evidence type="ECO:0000256" key="2">
    <source>
        <dbReference type="ARBA" id="ARBA00001936"/>
    </source>
</evidence>
<evidence type="ECO:0000259" key="10">
    <source>
        <dbReference type="SMART" id="SM00471"/>
    </source>
</evidence>
<evidence type="ECO:0000256" key="4">
    <source>
        <dbReference type="ARBA" id="ARBA00004074"/>
    </source>
</evidence>
<evidence type="ECO:0000256" key="1">
    <source>
        <dbReference type="ARBA" id="ARBA00001638"/>
    </source>
</evidence>
<keyword evidence="8" id="KW-0479">Metal-binding</keyword>
<evidence type="ECO:0000256" key="6">
    <source>
        <dbReference type="ARBA" id="ARBA00011738"/>
    </source>
</evidence>
<dbReference type="EC" id="3.1.3.89" evidence="7"/>
<dbReference type="GO" id="GO:0046872">
    <property type="term" value="F:metal ion binding"/>
    <property type="evidence" value="ECO:0007669"/>
    <property type="project" value="UniProtKB-KW"/>
</dbReference>
<protein>
    <recommendedName>
        <fullName evidence="7">5'-deoxynucleotidase</fullName>
        <ecNumber evidence="7">3.1.3.89</ecNumber>
    </recommendedName>
</protein>
<accession>A0A8J6AYA4</accession>
<dbReference type="AlphaFoldDB" id="A0A8J6AYA4"/>
<dbReference type="Proteomes" id="UP000717585">
    <property type="component" value="Unassembled WGS sequence"/>
</dbReference>
<dbReference type="GO" id="GO:0005737">
    <property type="term" value="C:cytoplasm"/>
    <property type="evidence" value="ECO:0007669"/>
    <property type="project" value="TreeGrafter"/>
</dbReference>
<comment type="similarity">
    <text evidence="5">Belongs to the HDDC2 family.</text>
</comment>
<dbReference type="EMBL" id="JAHDYR010000066">
    <property type="protein sequence ID" value="KAG9390214.1"/>
    <property type="molecule type" value="Genomic_DNA"/>
</dbReference>
<dbReference type="Pfam" id="PF13023">
    <property type="entry name" value="HD_3"/>
    <property type="match status" value="1"/>
</dbReference>
<comment type="subunit">
    <text evidence="6">Homodimer.</text>
</comment>
<keyword evidence="12" id="KW-1185">Reference proteome</keyword>
<reference evidence="11" key="1">
    <citation type="submission" date="2021-05" db="EMBL/GenBank/DDBJ databases">
        <title>A free-living protist that lacks canonical eukaryotic 1 DNA replication and segregation systems.</title>
        <authorList>
            <person name="Salas-Leiva D.E."/>
            <person name="Tromer E.C."/>
            <person name="Curtis B.A."/>
            <person name="Jerlstrom-Hultqvist J."/>
            <person name="Kolisko M."/>
            <person name="Yi Z."/>
            <person name="Salas-Leiva J.S."/>
            <person name="Gallot-Lavallee L."/>
            <person name="Kops G.J.P.L."/>
            <person name="Archibald J.M."/>
            <person name="Simpson A.G.B."/>
            <person name="Roger A.J."/>
        </authorList>
    </citation>
    <scope>NUCLEOTIDE SEQUENCE</scope>
    <source>
        <strain evidence="11">BICM</strain>
    </source>
</reference>
<evidence type="ECO:0000256" key="8">
    <source>
        <dbReference type="ARBA" id="ARBA00022723"/>
    </source>
</evidence>
<proteinExistence type="inferred from homology"/>
<feature type="domain" description="HD/PDEase" evidence="10">
    <location>
        <begin position="33"/>
        <end position="148"/>
    </location>
</feature>
<dbReference type="PANTHER" id="PTHR11845:SF13">
    <property type="entry name" value="5'-DEOXYNUCLEOTIDASE HDDC2"/>
    <property type="match status" value="1"/>
</dbReference>
<comment type="function">
    <text evidence="4">Catalyzes the dephosphorylation of the nucleoside 5'-monophosphates deoxyadenosine monophosphate (dAMP), deoxycytidine monophosphate (dCMP), deoxyguanosine monophosphate (dGMP) and deoxythymidine monophosphate (dTMP).</text>
</comment>
<comment type="cofactor">
    <cofactor evidence="3">
        <name>Co(2+)</name>
        <dbReference type="ChEBI" id="CHEBI:48828"/>
    </cofactor>
</comment>
<comment type="cofactor">
    <cofactor evidence="2">
        <name>Mn(2+)</name>
        <dbReference type="ChEBI" id="CHEBI:29035"/>
    </cofactor>
</comment>
<organism evidence="11 12">
    <name type="scientific">Carpediemonas membranifera</name>
    <dbReference type="NCBI Taxonomy" id="201153"/>
    <lineage>
        <taxon>Eukaryota</taxon>
        <taxon>Metamonada</taxon>
        <taxon>Carpediemonas-like organisms</taxon>
        <taxon>Carpediemonas</taxon>
    </lineage>
</organism>
<dbReference type="InterPro" id="IPR006674">
    <property type="entry name" value="HD_domain"/>
</dbReference>
<dbReference type="FunFam" id="1.10.3210.10:FF:000035">
    <property type="entry name" value="HD family hydrolase"/>
    <property type="match status" value="1"/>
</dbReference>
<keyword evidence="9" id="KW-0378">Hydrolase</keyword>
<dbReference type="Gene3D" id="1.10.3210.10">
    <property type="entry name" value="Hypothetical protein af1432"/>
    <property type="match status" value="1"/>
</dbReference>
<evidence type="ECO:0000313" key="11">
    <source>
        <dbReference type="EMBL" id="KAG9390214.1"/>
    </source>
</evidence>
<evidence type="ECO:0000313" key="12">
    <source>
        <dbReference type="Proteomes" id="UP000717585"/>
    </source>
</evidence>
<comment type="caution">
    <text evidence="11">The sequence shown here is derived from an EMBL/GenBank/DDBJ whole genome shotgun (WGS) entry which is preliminary data.</text>
</comment>
<dbReference type="SMART" id="SM00471">
    <property type="entry name" value="HDc"/>
    <property type="match status" value="1"/>
</dbReference>